<dbReference type="RefSeq" id="WP_188472485.1">
    <property type="nucleotide sequence ID" value="NZ_BMFZ01000004.1"/>
</dbReference>
<dbReference type="CDD" id="cd01131">
    <property type="entry name" value="PilT"/>
    <property type="match status" value="1"/>
</dbReference>
<dbReference type="Proteomes" id="UP000627464">
    <property type="component" value="Unassembled WGS sequence"/>
</dbReference>
<dbReference type="PANTHER" id="PTHR30486:SF6">
    <property type="entry name" value="TYPE IV PILUS RETRACTATION ATPASE PILT"/>
    <property type="match status" value="1"/>
</dbReference>
<dbReference type="PROSITE" id="PS00662">
    <property type="entry name" value="T2SP_E"/>
    <property type="match status" value="1"/>
</dbReference>
<gene>
    <name evidence="3" type="ORF">GCM10011328_16720</name>
</gene>
<protein>
    <recommendedName>
        <fullName evidence="2">Bacterial type II secretion system protein E domain-containing protein</fullName>
    </recommendedName>
</protein>
<accession>A0ABQ1GFD0</accession>
<evidence type="ECO:0000259" key="2">
    <source>
        <dbReference type="PROSITE" id="PS00662"/>
    </source>
</evidence>
<comment type="similarity">
    <text evidence="1">Belongs to the GSP E family.</text>
</comment>
<sequence>MDIDEFVALSVKQNASDLHLCAGHPPMLRSHGELRPIQNMAKITVENMQSLSNQWLEPSQRAELQSKGQTDGAISLENGLRLRVNFFRQLHGLSAALRCVPERCPQLEQLHVPPMLANLTQCEDGLILVTGATGSGKSTTLAAMIDHLNRTCARHIITLEDPIEFIHSSQRCLIQQRELGRHTHSFSDAVRGALREDPDVLLLGELRDADSIRLALTAAETGHLVLATLHTRNATQAVDRLVDVFPAQEKGFVRAQLAGSLRGIIAQKLMAGSHGARVALFEVLTSTPAVGNLIREGKTHQLADVLQTGSQAGMQTFEQSRLQRIASGLISPPLADSTASQTSFPE</sequence>
<reference evidence="4" key="1">
    <citation type="journal article" date="2019" name="Int. J. Syst. Evol. Microbiol.">
        <title>The Global Catalogue of Microorganisms (GCM) 10K type strain sequencing project: providing services to taxonomists for standard genome sequencing and annotation.</title>
        <authorList>
            <consortium name="The Broad Institute Genomics Platform"/>
            <consortium name="The Broad Institute Genome Sequencing Center for Infectious Disease"/>
            <person name="Wu L."/>
            <person name="Ma J."/>
        </authorList>
    </citation>
    <scope>NUCLEOTIDE SEQUENCE [LARGE SCALE GENOMIC DNA]</scope>
    <source>
        <strain evidence="4">CGMCC 1.12806</strain>
    </source>
</reference>
<name>A0ABQ1GFD0_9GAMM</name>
<evidence type="ECO:0000313" key="3">
    <source>
        <dbReference type="EMBL" id="GGA42433.1"/>
    </source>
</evidence>
<feature type="domain" description="Bacterial type II secretion system protein E" evidence="2">
    <location>
        <begin position="194"/>
        <end position="208"/>
    </location>
</feature>
<dbReference type="NCBIfam" id="TIGR01420">
    <property type="entry name" value="pilT_fam"/>
    <property type="match status" value="1"/>
</dbReference>
<dbReference type="Pfam" id="PF00437">
    <property type="entry name" value="T2SSE"/>
    <property type="match status" value="1"/>
</dbReference>
<dbReference type="Gene3D" id="3.30.450.90">
    <property type="match status" value="1"/>
</dbReference>
<dbReference type="PANTHER" id="PTHR30486">
    <property type="entry name" value="TWITCHING MOTILITY PROTEIN PILT"/>
    <property type="match status" value="1"/>
</dbReference>
<dbReference type="InterPro" id="IPR006321">
    <property type="entry name" value="PilT/PilU"/>
</dbReference>
<dbReference type="Gene3D" id="3.40.50.300">
    <property type="entry name" value="P-loop containing nucleotide triphosphate hydrolases"/>
    <property type="match status" value="1"/>
</dbReference>
<dbReference type="InterPro" id="IPR027417">
    <property type="entry name" value="P-loop_NTPase"/>
</dbReference>
<dbReference type="InterPro" id="IPR001482">
    <property type="entry name" value="T2SS/T4SS_dom"/>
</dbReference>
<organism evidence="3 4">
    <name type="scientific">Hafnia psychrotolerans</name>
    <dbReference type="NCBI Taxonomy" id="1477018"/>
    <lineage>
        <taxon>Bacteria</taxon>
        <taxon>Pseudomonadati</taxon>
        <taxon>Pseudomonadota</taxon>
        <taxon>Gammaproteobacteria</taxon>
        <taxon>Enterobacterales</taxon>
        <taxon>Hafniaceae</taxon>
        <taxon>Hafnia</taxon>
    </lineage>
</organism>
<keyword evidence="4" id="KW-1185">Reference proteome</keyword>
<dbReference type="SUPFAM" id="SSF52540">
    <property type="entry name" value="P-loop containing nucleoside triphosphate hydrolases"/>
    <property type="match status" value="1"/>
</dbReference>
<evidence type="ECO:0000313" key="4">
    <source>
        <dbReference type="Proteomes" id="UP000627464"/>
    </source>
</evidence>
<comment type="caution">
    <text evidence="3">The sequence shown here is derived from an EMBL/GenBank/DDBJ whole genome shotgun (WGS) entry which is preliminary data.</text>
</comment>
<dbReference type="EMBL" id="BMFZ01000004">
    <property type="protein sequence ID" value="GGA42433.1"/>
    <property type="molecule type" value="Genomic_DNA"/>
</dbReference>
<evidence type="ECO:0000256" key="1">
    <source>
        <dbReference type="ARBA" id="ARBA00006611"/>
    </source>
</evidence>
<dbReference type="InterPro" id="IPR050921">
    <property type="entry name" value="T4SS_GSP_E_ATPase"/>
</dbReference>
<proteinExistence type="inferred from homology"/>